<keyword evidence="5" id="KW-1185">Reference proteome</keyword>
<dbReference type="Pfam" id="PF00884">
    <property type="entry name" value="Sulfatase"/>
    <property type="match status" value="1"/>
</dbReference>
<dbReference type="SUPFAM" id="SSF53649">
    <property type="entry name" value="Alkaline phosphatase-like"/>
    <property type="match status" value="1"/>
</dbReference>
<name>A0A9X7VYZ0_9BACL</name>
<keyword evidence="2 4" id="KW-0378">Hydrolase</keyword>
<dbReference type="AlphaFoldDB" id="A0A9X7VYZ0"/>
<evidence type="ECO:0000313" key="4">
    <source>
        <dbReference type="EMBL" id="QSO47395.1"/>
    </source>
</evidence>
<evidence type="ECO:0000256" key="1">
    <source>
        <dbReference type="ARBA" id="ARBA00022723"/>
    </source>
</evidence>
<dbReference type="PANTHER" id="PTHR45953">
    <property type="entry name" value="IDURONATE 2-SULFATASE"/>
    <property type="match status" value="1"/>
</dbReference>
<dbReference type="RefSeq" id="WP_206656746.1">
    <property type="nucleotide sequence ID" value="NZ_CP071182.1"/>
</dbReference>
<proteinExistence type="predicted"/>
<dbReference type="GO" id="GO:0046872">
    <property type="term" value="F:metal ion binding"/>
    <property type="evidence" value="ECO:0007669"/>
    <property type="project" value="UniProtKB-KW"/>
</dbReference>
<dbReference type="Proteomes" id="UP000663505">
    <property type="component" value="Chromosome"/>
</dbReference>
<evidence type="ECO:0000256" key="2">
    <source>
        <dbReference type="ARBA" id="ARBA00022801"/>
    </source>
</evidence>
<evidence type="ECO:0000259" key="3">
    <source>
        <dbReference type="Pfam" id="PF00884"/>
    </source>
</evidence>
<organism evidence="4 5">
    <name type="scientific">Alicyclobacillus mengziensis</name>
    <dbReference type="NCBI Taxonomy" id="2931921"/>
    <lineage>
        <taxon>Bacteria</taxon>
        <taxon>Bacillati</taxon>
        <taxon>Bacillota</taxon>
        <taxon>Bacilli</taxon>
        <taxon>Bacillales</taxon>
        <taxon>Alicyclobacillaceae</taxon>
        <taxon>Alicyclobacillus</taxon>
    </lineage>
</organism>
<dbReference type="Gene3D" id="3.40.720.10">
    <property type="entry name" value="Alkaline Phosphatase, subunit A"/>
    <property type="match status" value="1"/>
</dbReference>
<dbReference type="InterPro" id="IPR017850">
    <property type="entry name" value="Alkaline_phosphatase_core_sf"/>
</dbReference>
<dbReference type="EMBL" id="CP071182">
    <property type="protein sequence ID" value="QSO47395.1"/>
    <property type="molecule type" value="Genomic_DNA"/>
</dbReference>
<dbReference type="GO" id="GO:0008484">
    <property type="term" value="F:sulfuric ester hydrolase activity"/>
    <property type="evidence" value="ECO:0007669"/>
    <property type="project" value="TreeGrafter"/>
</dbReference>
<keyword evidence="1" id="KW-0479">Metal-binding</keyword>
<dbReference type="PANTHER" id="PTHR45953:SF1">
    <property type="entry name" value="IDURONATE 2-SULFATASE"/>
    <property type="match status" value="1"/>
</dbReference>
<dbReference type="KEGG" id="afx:JZ786_23920"/>
<feature type="domain" description="Sulfatase N-terminal" evidence="3">
    <location>
        <begin position="3"/>
        <end position="313"/>
    </location>
</feature>
<evidence type="ECO:0000313" key="5">
    <source>
        <dbReference type="Proteomes" id="UP000663505"/>
    </source>
</evidence>
<gene>
    <name evidence="4" type="ORF">JZ786_23920</name>
</gene>
<accession>A0A9X7VYZ0</accession>
<protein>
    <submittedName>
        <fullName evidence="4">Sulfatase-like hydrolase/transferase</fullName>
    </submittedName>
</protein>
<dbReference type="InterPro" id="IPR000917">
    <property type="entry name" value="Sulfatase_N"/>
</dbReference>
<sequence length="431" mass="49147">MRKNVLFITSDQQQATAMGIVDSSYVTPNLDELAKRGVRFENVISTSAQCAPARASWETGRYPHQVGVNQIGHAMNPELDLVAKEFKKAGYSTAHFGKWHLYTDRHLCGYEVVGGDDEDVASWTLGDQHATTQVMDYLTNYDDNRPFFIALSYYSPHPGKTHFELVETYQDLYPLEGIPVPKSYYADDLTTKPLFQKERAESSESRLTESQVRIDGQKYRTMVTNLDSNIGQVIAFLDRAGLLENTAIVFTSDHGDLQGAHRLRLKGTLPYRELYNVPLLIVDPYERGEGNAVVNHLVSSAAVPGTLLDLAGIDIPPSFEGGTLLSYRNQDHRPQQLVFFEHYRAYWGLHPFIGVQSERYKYTYYYGEDVEEMYDLQEDPLELTNVAERPDLVQVKHDLRQQVQDWWERTGALRVEPIKATNVRGVWKELL</sequence>
<dbReference type="GO" id="GO:0005737">
    <property type="term" value="C:cytoplasm"/>
    <property type="evidence" value="ECO:0007669"/>
    <property type="project" value="TreeGrafter"/>
</dbReference>
<reference evidence="4 5" key="1">
    <citation type="submission" date="2021-02" db="EMBL/GenBank/DDBJ databases">
        <title>Alicyclobacillus curvatus sp. nov. and Alicyclobacillus mengziensis sp. nov., two acidophilic bacteria isolated from acid mine drainage.</title>
        <authorList>
            <person name="Huang Y."/>
        </authorList>
    </citation>
    <scope>NUCLEOTIDE SEQUENCE [LARGE SCALE GENOMIC DNA]</scope>
    <source>
        <strain evidence="4 5">S30H14</strain>
    </source>
</reference>